<sequence>MYSIALFDIGLFILFYVLSTYLGSLGKLLTNLKLNSLPWFVLFFVVPVHNFSKFLAIIIIINVVIWLVIQAVNRLMEEEQQKGGLSGKST</sequence>
<feature type="transmembrane region" description="Helical" evidence="1">
    <location>
        <begin position="6"/>
        <end position="25"/>
    </location>
</feature>
<keyword evidence="1" id="KW-0812">Transmembrane</keyword>
<dbReference type="GO" id="GO:0006508">
    <property type="term" value="P:proteolysis"/>
    <property type="evidence" value="ECO:0007669"/>
    <property type="project" value="UniProtKB-KW"/>
</dbReference>
<dbReference type="GO" id="GO:0008233">
    <property type="term" value="F:peptidase activity"/>
    <property type="evidence" value="ECO:0007669"/>
    <property type="project" value="UniProtKB-KW"/>
</dbReference>
<dbReference type="Proteomes" id="UP000537141">
    <property type="component" value="Unassembled WGS sequence"/>
</dbReference>
<dbReference type="AlphaFoldDB" id="A0A7X0NGN9"/>
<protein>
    <submittedName>
        <fullName evidence="2">ABC-type protease/lipase transport system fused ATPase/permease subunit</fullName>
    </submittedName>
</protein>
<comment type="caution">
    <text evidence="2">The sequence shown here is derived from an EMBL/GenBank/DDBJ whole genome shotgun (WGS) entry which is preliminary data.</text>
</comment>
<proteinExistence type="predicted"/>
<keyword evidence="1" id="KW-0472">Membrane</keyword>
<keyword evidence="3" id="KW-1185">Reference proteome</keyword>
<keyword evidence="2" id="KW-0645">Protease</keyword>
<gene>
    <name evidence="2" type="ORF">HNQ55_001621</name>
</gene>
<dbReference type="EMBL" id="JACHHU010000010">
    <property type="protein sequence ID" value="MBB6543114.1"/>
    <property type="molecule type" value="Genomic_DNA"/>
</dbReference>
<organism evidence="2 3">
    <name type="scientific">Thalassotalea piscium</name>
    <dbReference type="NCBI Taxonomy" id="1230533"/>
    <lineage>
        <taxon>Bacteria</taxon>
        <taxon>Pseudomonadati</taxon>
        <taxon>Pseudomonadota</taxon>
        <taxon>Gammaproteobacteria</taxon>
        <taxon>Alteromonadales</taxon>
        <taxon>Colwelliaceae</taxon>
        <taxon>Thalassotalea</taxon>
    </lineage>
</organism>
<evidence type="ECO:0000313" key="3">
    <source>
        <dbReference type="Proteomes" id="UP000537141"/>
    </source>
</evidence>
<dbReference type="RefSeq" id="WP_184423913.1">
    <property type="nucleotide sequence ID" value="NZ_BAABLB010000028.1"/>
</dbReference>
<keyword evidence="1" id="KW-1133">Transmembrane helix</keyword>
<reference evidence="2 3" key="1">
    <citation type="submission" date="2020-08" db="EMBL/GenBank/DDBJ databases">
        <title>Genomic Encyclopedia of Type Strains, Phase IV (KMG-IV): sequencing the most valuable type-strain genomes for metagenomic binning, comparative biology and taxonomic classification.</title>
        <authorList>
            <person name="Goeker M."/>
        </authorList>
    </citation>
    <scope>NUCLEOTIDE SEQUENCE [LARGE SCALE GENOMIC DNA]</scope>
    <source>
        <strain evidence="2 3">DSM 26287</strain>
    </source>
</reference>
<keyword evidence="2" id="KW-0378">Hydrolase</keyword>
<name>A0A7X0NGN9_9GAMM</name>
<evidence type="ECO:0000313" key="2">
    <source>
        <dbReference type="EMBL" id="MBB6543114.1"/>
    </source>
</evidence>
<evidence type="ECO:0000256" key="1">
    <source>
        <dbReference type="SAM" id="Phobius"/>
    </source>
</evidence>
<accession>A0A7X0NGN9</accession>